<protein>
    <submittedName>
        <fullName evidence="1">Uncharacterized protein</fullName>
    </submittedName>
</protein>
<sequence length="67" mass="7298">MKALDCLRELEAQLDKVATQARQEAAACGTSVFYARSGQDGVIFEETVKGEIRTDEVAECAEHHAAE</sequence>
<dbReference type="Proteomes" id="UP000186364">
    <property type="component" value="Unassembled WGS sequence"/>
</dbReference>
<proteinExistence type="predicted"/>
<dbReference type="EMBL" id="MKIP01000032">
    <property type="protein sequence ID" value="OLP61446.1"/>
    <property type="molecule type" value="Genomic_DNA"/>
</dbReference>
<accession>A0A1Q9B0E3</accession>
<reference evidence="1 2" key="1">
    <citation type="submission" date="2016-09" db="EMBL/GenBank/DDBJ databases">
        <title>Rhizobium sp. nov., a novel species isolated from the rice rhizosphere.</title>
        <authorList>
            <person name="Zhao J."/>
            <person name="Zhang X."/>
        </authorList>
    </citation>
    <scope>NUCLEOTIDE SEQUENCE [LARGE SCALE GENOMIC DNA]</scope>
    <source>
        <strain evidence="1 2">1.7048</strain>
    </source>
</reference>
<dbReference type="RefSeq" id="WP_075626479.1">
    <property type="nucleotide sequence ID" value="NZ_FOAM01000011.1"/>
</dbReference>
<comment type="caution">
    <text evidence="1">The sequence shown here is derived from an EMBL/GenBank/DDBJ whole genome shotgun (WGS) entry which is preliminary data.</text>
</comment>
<organism evidence="1 2">
    <name type="scientific">Xaviernesmea oryzae</name>
    <dbReference type="NCBI Taxonomy" id="464029"/>
    <lineage>
        <taxon>Bacteria</taxon>
        <taxon>Pseudomonadati</taxon>
        <taxon>Pseudomonadota</taxon>
        <taxon>Alphaproteobacteria</taxon>
        <taxon>Hyphomicrobiales</taxon>
        <taxon>Rhizobiaceae</taxon>
        <taxon>Rhizobium/Agrobacterium group</taxon>
        <taxon>Xaviernesmea</taxon>
    </lineage>
</organism>
<evidence type="ECO:0000313" key="1">
    <source>
        <dbReference type="EMBL" id="OLP61446.1"/>
    </source>
</evidence>
<name>A0A1Q9B0E3_9HYPH</name>
<evidence type="ECO:0000313" key="2">
    <source>
        <dbReference type="Proteomes" id="UP000186364"/>
    </source>
</evidence>
<dbReference type="AlphaFoldDB" id="A0A1Q9B0E3"/>
<gene>
    <name evidence="1" type="ORF">BJF93_00465</name>
</gene>
<keyword evidence="2" id="KW-1185">Reference proteome</keyword>